<protein>
    <submittedName>
        <fullName evidence="1">DUF2256 domain-containing protein</fullName>
    </submittedName>
</protein>
<proteinExistence type="predicted"/>
<evidence type="ECO:0000313" key="1">
    <source>
        <dbReference type="EMBL" id="NDY84077.1"/>
    </source>
</evidence>
<name>A0A6B2R4U5_9BURK</name>
<reference evidence="1" key="1">
    <citation type="submission" date="2020-02" db="EMBL/GenBank/DDBJ databases">
        <authorList>
            <person name="Chen W.-M."/>
        </authorList>
    </citation>
    <scope>NUCLEOTIDE SEQUENCE</scope>
    <source>
        <strain evidence="1">NBD-18</strain>
    </source>
</reference>
<dbReference type="InterPro" id="IPR017136">
    <property type="entry name" value="UCP037205"/>
</dbReference>
<dbReference type="RefSeq" id="WP_163655892.1">
    <property type="nucleotide sequence ID" value="NZ_JAAGRN010000009.1"/>
</dbReference>
<dbReference type="Pfam" id="PF10013">
    <property type="entry name" value="DUF2256"/>
    <property type="match status" value="1"/>
</dbReference>
<accession>A0A6B2R4U5</accession>
<dbReference type="EMBL" id="JAAGRN010000009">
    <property type="protein sequence ID" value="NDY84077.1"/>
    <property type="molecule type" value="Genomic_DNA"/>
</dbReference>
<organism evidence="1">
    <name type="scientific">Sheuella amnicola</name>
    <dbReference type="NCBI Taxonomy" id="2707330"/>
    <lineage>
        <taxon>Bacteria</taxon>
        <taxon>Pseudomonadati</taxon>
        <taxon>Pseudomonadota</taxon>
        <taxon>Betaproteobacteria</taxon>
        <taxon>Burkholderiales</taxon>
        <taxon>Alcaligenaceae</taxon>
        <taxon>Sheuella</taxon>
    </lineage>
</organism>
<dbReference type="PANTHER" id="PTHR37463:SF1">
    <property type="entry name" value="DUF2256 DOMAIN-CONTAINING PROTEIN"/>
    <property type="match status" value="1"/>
</dbReference>
<gene>
    <name evidence="1" type="ORF">G3I67_12635</name>
</gene>
<comment type="caution">
    <text evidence="1">The sequence shown here is derived from an EMBL/GenBank/DDBJ whole genome shotgun (WGS) entry which is preliminary data.</text>
</comment>
<dbReference type="AlphaFoldDB" id="A0A6B2R4U5"/>
<dbReference type="PANTHER" id="PTHR37463">
    <property type="entry name" value="GSL3115 PROTEIN"/>
    <property type="match status" value="1"/>
</dbReference>
<sequence length="55" mass="6321">MTLKTTFKGNKLSLPSKLCKACGRQMTWRKAWAKNWEHVLYCSNACRKSKSALSK</sequence>